<evidence type="ECO:0000256" key="10">
    <source>
        <dbReference type="SAM" id="MobiDB-lite"/>
    </source>
</evidence>
<dbReference type="GO" id="GO:0016459">
    <property type="term" value="C:myosin complex"/>
    <property type="evidence" value="ECO:0007669"/>
    <property type="project" value="UniProtKB-KW"/>
</dbReference>
<feature type="region of interest" description="Disordered" evidence="10">
    <location>
        <begin position="1449"/>
        <end position="1497"/>
    </location>
</feature>
<dbReference type="InterPro" id="IPR000857">
    <property type="entry name" value="MyTH4_dom"/>
</dbReference>
<evidence type="ECO:0000256" key="5">
    <source>
        <dbReference type="ARBA" id="ARBA00023123"/>
    </source>
</evidence>
<feature type="binding site" evidence="8">
    <location>
        <begin position="155"/>
        <end position="162"/>
    </location>
    <ligand>
        <name>ATP</name>
        <dbReference type="ChEBI" id="CHEBI:30616"/>
    </ligand>
</feature>
<feature type="domain" description="FERM" evidence="11">
    <location>
        <begin position="1390"/>
        <end position="1733"/>
    </location>
</feature>
<feature type="region of interest" description="Disordered" evidence="10">
    <location>
        <begin position="1170"/>
        <end position="1195"/>
    </location>
</feature>
<dbReference type="InterPro" id="IPR035963">
    <property type="entry name" value="FERM_2"/>
</dbReference>
<keyword evidence="5 8" id="KW-0518">Myosin</keyword>
<evidence type="ECO:0000256" key="2">
    <source>
        <dbReference type="ARBA" id="ARBA00022490"/>
    </source>
</evidence>
<dbReference type="OrthoDB" id="6108017at2759"/>
<keyword evidence="2" id="KW-0963">Cytoplasm</keyword>
<keyword evidence="7 8" id="KW-0009">Actin-binding</keyword>
<dbReference type="PROSITE" id="PS51456">
    <property type="entry name" value="MYOSIN_MOTOR"/>
    <property type="match status" value="1"/>
</dbReference>
<dbReference type="GO" id="GO:0000146">
    <property type="term" value="F:microfilament motor activity"/>
    <property type="evidence" value="ECO:0007669"/>
    <property type="project" value="TreeGrafter"/>
</dbReference>
<evidence type="ECO:0000256" key="1">
    <source>
        <dbReference type="ARBA" id="ARBA00004496"/>
    </source>
</evidence>
<dbReference type="GO" id="GO:0016020">
    <property type="term" value="C:membrane"/>
    <property type="evidence" value="ECO:0007669"/>
    <property type="project" value="TreeGrafter"/>
</dbReference>
<sequence length="1735" mass="195142">MTTFGHGSYVWLPDPEDMFVPAKVLEAFAAGESARLDREGYTVKLSGRDTKDLQRMDEQSLESIENMVTLKDLNEMSILHNLRLRFSRDEIYTQVGSILVAVNPFKLLPLYTAEVLEEYKAGDAREMPPHVYAVASQAFRNMIANGKDQSCIVSGESGAGKTECTKIFLQMLAELSGASSKDTNAAVGEASLQAQLLQSNPLMEAFGNAKTVRNNNSSRFGKWIAVTLNNRKGSVVGGSITEYLLEKSRVVAQAEGERNYHVFYQICAGASMDAEFREKFRLSDPEEYHYLNQSGVIEADGISDEADFETVLNSFETIGIDLREQDDVFRTLAAILHLGNIEFVPGGSSFEEGSKVDNTDMLELCAAQFGVEPSDLEKALCSTNIRTNREVMSKANNPDKATDSRDVLAKEVYQKLFEWLIKRINKSLAKKTKTLEDVSAESKSLIGVLDIFGFESFEFNSFEQLCINYCNEKLQFHFNEHIFQLEQDEYRAEGIDVSAIDFTDNQPTIDLFETKRSGIFAVLDEEMNVPRGSDSGFLTKLTKENSKHPSFGGPGVKTTYERESFTVMHYAGSVMYNVTAFLEKNRDKLSQDIVELLQSSKIKFVTKLAGSSSSSKSGSRSGKKSGASLGTKFKAQLSELMKVLNSTEPHFIRCVKPNEEKVGSLFTSPLVLDQLRYAGLLEVCRIRKIGYPIRKPFKEFFRRYSPLAHGSRAKDAKGLASQLCEKGLLVKGEYQIGKSKVFMRNAPYNDLEAAREIALRQQAVLLQSIARRFIARCQFVKYMATLDQLRAGIKKRDYDMLSDGLDAAGDLPNQGSTLTVVQEAWDLKETLEEERRVVRLLVDAMEKRDINALRTAVSASEQINFAPPEMKEAKALIKVIEEEKRVLESLKDAIEDRNLETITKALKTASKLGLLDHKVAKQATALKERLEEENRIVDAVRNAIDSGDMAALKEAMAEANDMGIDNADIHEGQAALDDELSAASAEEQEQVRRDKEKQQRDREDRIDAIKTELMEAAHDKDLDRIADLKTRILELGVASKEIDSLLSEATELEDMDEIAQELEANMNTLATIAESQKGIQLEDVRHLTRAIKKATKKGMKEDTPALSAAIDLEQKCMEQIVVQKELAAAIESGKLEPLKHALDHANDLDMSIEMVTRVKKMINDIESNRPRSVRAPERETNVEMDEEEFEEHRAKNVKQAQHERYQFRKFYRIRTDGDYVKGLYFNKKRVAELKLQYQKTVIPRSILELDKDLNKTAINIHRSILGYCGEQLMSFPATLAQDVLIKGLELPDLVDEIYIQLCKHLTNNPKPESVGRAWQLMCMAVGTFPPSDDFKMFLLNFLLEHVHVGGLVGSYSRYALRRLDGMLIRGASGFVPNIDEILAYKERPPILATIELVDGTELTSDLPITPDLNVEKVLEICGHFLSLTDEREKFFGIWVVDGDDDEDDENPVYNSGYSAARAPQHDEIGPPSDEPPPPPLPSAVTSPMPPRTPRPLRNKDYMGDIVVALTRSRRSFRFVYKRKLFFGNNERPSKDMVFSRLMYLQAADMIIDGSIPVTKEPDVVTLTVIAIAADCDEFPNTEQDLLDESLMEYLPAPWRMRKPDSAWAKIILASRGKVAKRELEDLQTDYLSRVSKMPLWGHAFFYVRTDEHAGDEILSVSCDGVHNLSLARVIVNSWSFADIHRWGGSSSQFWLLVYDRNTNKKTKLQYISQQARDISSLILDYAVLASDRGGK</sequence>
<comment type="caution">
    <text evidence="14">The sequence shown here is derived from an EMBL/GenBank/DDBJ whole genome shotgun (WGS) entry which is preliminary data.</text>
</comment>
<dbReference type="GO" id="GO:0051015">
    <property type="term" value="F:actin filament binding"/>
    <property type="evidence" value="ECO:0007669"/>
    <property type="project" value="TreeGrafter"/>
</dbReference>
<evidence type="ECO:0000256" key="9">
    <source>
        <dbReference type="SAM" id="Coils"/>
    </source>
</evidence>
<feature type="compositionally biased region" description="Basic and acidic residues" evidence="10">
    <location>
        <begin position="1170"/>
        <end position="1181"/>
    </location>
</feature>
<dbReference type="SUPFAM" id="SSF52540">
    <property type="entry name" value="P-loop containing nucleoside triphosphate hydrolases"/>
    <property type="match status" value="1"/>
</dbReference>
<proteinExistence type="inferred from homology"/>
<feature type="coiled-coil region" evidence="9">
    <location>
        <begin position="828"/>
        <end position="943"/>
    </location>
</feature>
<reference evidence="14 15" key="1">
    <citation type="submission" date="2017-12" db="EMBL/GenBank/DDBJ databases">
        <title>Sequencing, de novo assembly and annotation of complete genome of a new Thraustochytrid species, strain FCC1311.</title>
        <authorList>
            <person name="Sedici K."/>
            <person name="Godart F."/>
            <person name="Aiese Cigliano R."/>
            <person name="Sanseverino W."/>
            <person name="Barakat M."/>
            <person name="Ortet P."/>
            <person name="Marechal E."/>
            <person name="Cagnac O."/>
            <person name="Amato A."/>
        </authorList>
    </citation>
    <scope>NUCLEOTIDE SEQUENCE [LARGE SCALE GENOMIC DNA]</scope>
</reference>
<dbReference type="SMART" id="SM00139">
    <property type="entry name" value="MyTH4"/>
    <property type="match status" value="1"/>
</dbReference>
<dbReference type="SMART" id="SM00295">
    <property type="entry name" value="B41"/>
    <property type="match status" value="1"/>
</dbReference>
<evidence type="ECO:0000259" key="13">
    <source>
        <dbReference type="PROSITE" id="PS51456"/>
    </source>
</evidence>
<evidence type="ECO:0000259" key="12">
    <source>
        <dbReference type="PROSITE" id="PS51016"/>
    </source>
</evidence>
<dbReference type="CDD" id="cd14473">
    <property type="entry name" value="FERM_B-lobe"/>
    <property type="match status" value="1"/>
</dbReference>
<feature type="region of interest" description="Actin-binding" evidence="8">
    <location>
        <begin position="637"/>
        <end position="659"/>
    </location>
</feature>
<dbReference type="FunFam" id="1.10.10.820:FF:000001">
    <property type="entry name" value="Myosin heavy chain"/>
    <property type="match status" value="1"/>
</dbReference>
<comment type="similarity">
    <text evidence="8">Belongs to the TRAFAC class myosin-kinesin ATPase superfamily. Myosin family.</text>
</comment>
<dbReference type="Gene3D" id="1.25.40.530">
    <property type="entry name" value="MyTH4 domain"/>
    <property type="match status" value="1"/>
</dbReference>
<dbReference type="InParanoid" id="A0A2R5G113"/>
<evidence type="ECO:0000256" key="4">
    <source>
        <dbReference type="ARBA" id="ARBA00022840"/>
    </source>
</evidence>
<gene>
    <name evidence="14" type="ORF">FCC1311_009102</name>
</gene>
<dbReference type="PROSITE" id="PS50057">
    <property type="entry name" value="FERM_3"/>
    <property type="match status" value="1"/>
</dbReference>
<feature type="compositionally biased region" description="Basic and acidic residues" evidence="10">
    <location>
        <begin position="989"/>
        <end position="1003"/>
    </location>
</feature>
<comment type="subcellular location">
    <subcellularLocation>
        <location evidence="1">Cytoplasm</location>
    </subcellularLocation>
</comment>
<dbReference type="InterPro" id="IPR036961">
    <property type="entry name" value="Kinesin_motor_dom_sf"/>
</dbReference>
<dbReference type="PANTHER" id="PTHR13140:SF706">
    <property type="entry name" value="DILUTE CLASS UNCONVENTIONAL MYOSIN, ISOFORM C"/>
    <property type="match status" value="1"/>
</dbReference>
<dbReference type="Pfam" id="PF00063">
    <property type="entry name" value="Myosin_head"/>
    <property type="match status" value="1"/>
</dbReference>
<keyword evidence="6 8" id="KW-0505">Motor protein</keyword>
<feature type="domain" description="Myosin motor" evidence="13">
    <location>
        <begin position="62"/>
        <end position="756"/>
    </location>
</feature>
<dbReference type="FunCoup" id="A0A2R5G113">
    <property type="interactions" value="10"/>
</dbReference>
<dbReference type="GO" id="GO:0005737">
    <property type="term" value="C:cytoplasm"/>
    <property type="evidence" value="ECO:0007669"/>
    <property type="project" value="TreeGrafter"/>
</dbReference>
<keyword evidence="4 8" id="KW-0067">ATP-binding</keyword>
<dbReference type="CDD" id="cd00124">
    <property type="entry name" value="MYSc"/>
    <property type="match status" value="1"/>
</dbReference>
<keyword evidence="9" id="KW-0175">Coiled coil</keyword>
<accession>A0A2R5G113</accession>
<dbReference type="Gene3D" id="1.10.10.820">
    <property type="match status" value="1"/>
</dbReference>
<dbReference type="SMART" id="SM00242">
    <property type="entry name" value="MYSc"/>
    <property type="match status" value="1"/>
</dbReference>
<keyword evidence="3 8" id="KW-0547">Nucleotide-binding</keyword>
<dbReference type="Proteomes" id="UP000241890">
    <property type="component" value="Unassembled WGS sequence"/>
</dbReference>
<feature type="compositionally biased region" description="Pro residues" evidence="10">
    <location>
        <begin position="1472"/>
        <end position="1493"/>
    </location>
</feature>
<dbReference type="Gene3D" id="1.20.120.720">
    <property type="entry name" value="Myosin VI head, motor domain, U50 subdomain"/>
    <property type="match status" value="1"/>
</dbReference>
<dbReference type="Pfam" id="PF00784">
    <property type="entry name" value="MyTH4"/>
    <property type="match status" value="1"/>
</dbReference>
<dbReference type="Pfam" id="PF02174">
    <property type="entry name" value="IRS"/>
    <property type="match status" value="1"/>
</dbReference>
<dbReference type="InterPro" id="IPR019749">
    <property type="entry name" value="Band_41_domain"/>
</dbReference>
<feature type="region of interest" description="Disordered" evidence="10">
    <location>
        <begin position="979"/>
        <end position="1003"/>
    </location>
</feature>
<dbReference type="PANTHER" id="PTHR13140">
    <property type="entry name" value="MYOSIN"/>
    <property type="match status" value="1"/>
</dbReference>
<evidence type="ECO:0000256" key="7">
    <source>
        <dbReference type="ARBA" id="ARBA00023203"/>
    </source>
</evidence>
<name>A0A2R5G113_9STRA</name>
<dbReference type="Pfam" id="PF00373">
    <property type="entry name" value="FERM_M"/>
    <property type="match status" value="1"/>
</dbReference>
<dbReference type="InterPro" id="IPR011993">
    <property type="entry name" value="PH-like_dom_sf"/>
</dbReference>
<dbReference type="InterPro" id="IPR001609">
    <property type="entry name" value="Myosin_head_motor_dom-like"/>
</dbReference>
<dbReference type="Gene3D" id="3.40.850.10">
    <property type="entry name" value="Kinesin motor domain"/>
    <property type="match status" value="1"/>
</dbReference>
<dbReference type="SUPFAM" id="SSF47031">
    <property type="entry name" value="Second domain of FERM"/>
    <property type="match status" value="1"/>
</dbReference>
<dbReference type="Gene3D" id="1.20.5.4820">
    <property type="match status" value="1"/>
</dbReference>
<evidence type="ECO:0000313" key="14">
    <source>
        <dbReference type="EMBL" id="GBG24692.1"/>
    </source>
</evidence>
<evidence type="ECO:0000259" key="11">
    <source>
        <dbReference type="PROSITE" id="PS50057"/>
    </source>
</evidence>
<dbReference type="InterPro" id="IPR027417">
    <property type="entry name" value="P-loop_NTPase"/>
</dbReference>
<dbReference type="PRINTS" id="PR00193">
    <property type="entry name" value="MYOSINHEAVY"/>
</dbReference>
<evidence type="ECO:0000313" key="15">
    <source>
        <dbReference type="Proteomes" id="UP000241890"/>
    </source>
</evidence>
<dbReference type="InterPro" id="IPR000299">
    <property type="entry name" value="FERM_domain"/>
</dbReference>
<dbReference type="InterPro" id="IPR038185">
    <property type="entry name" value="MyTH4_dom_sf"/>
</dbReference>
<evidence type="ECO:0000256" key="8">
    <source>
        <dbReference type="PROSITE-ProRule" id="PRU00782"/>
    </source>
</evidence>
<evidence type="ECO:0000256" key="6">
    <source>
        <dbReference type="ARBA" id="ARBA00023175"/>
    </source>
</evidence>
<dbReference type="Gene3D" id="2.30.29.30">
    <property type="entry name" value="Pleckstrin-homology domain (PH domain)/Phosphotyrosine-binding domain (PTB)"/>
    <property type="match status" value="1"/>
</dbReference>
<feature type="coiled-coil region" evidence="9">
    <location>
        <begin position="1045"/>
        <end position="1072"/>
    </location>
</feature>
<dbReference type="GO" id="GO:0005524">
    <property type="term" value="F:ATP binding"/>
    <property type="evidence" value="ECO:0007669"/>
    <property type="project" value="UniProtKB-UniRule"/>
</dbReference>
<feature type="domain" description="MyTH4" evidence="12">
    <location>
        <begin position="1237"/>
        <end position="1385"/>
    </location>
</feature>
<protein>
    <submittedName>
        <fullName evidence="14">Myosin-6</fullName>
    </submittedName>
</protein>
<organism evidence="14 15">
    <name type="scientific">Hondaea fermentalgiana</name>
    <dbReference type="NCBI Taxonomy" id="2315210"/>
    <lineage>
        <taxon>Eukaryota</taxon>
        <taxon>Sar</taxon>
        <taxon>Stramenopiles</taxon>
        <taxon>Bigyra</taxon>
        <taxon>Labyrinthulomycetes</taxon>
        <taxon>Thraustochytrida</taxon>
        <taxon>Thraustochytriidae</taxon>
        <taxon>Hondaea</taxon>
    </lineage>
</organism>
<dbReference type="EMBL" id="BEYU01000008">
    <property type="protein sequence ID" value="GBG24692.1"/>
    <property type="molecule type" value="Genomic_DNA"/>
</dbReference>
<dbReference type="Gene3D" id="1.20.58.530">
    <property type="match status" value="1"/>
</dbReference>
<dbReference type="InterPro" id="IPR002404">
    <property type="entry name" value="IRS_PTB"/>
</dbReference>
<dbReference type="InterPro" id="IPR019748">
    <property type="entry name" value="FERM_central"/>
</dbReference>
<evidence type="ECO:0000256" key="3">
    <source>
        <dbReference type="ARBA" id="ARBA00022741"/>
    </source>
</evidence>
<keyword evidence="15" id="KW-1185">Reference proteome</keyword>
<dbReference type="PROSITE" id="PS51016">
    <property type="entry name" value="MYTH4"/>
    <property type="match status" value="1"/>
</dbReference>
<dbReference type="GO" id="GO:0007015">
    <property type="term" value="P:actin filament organization"/>
    <property type="evidence" value="ECO:0007669"/>
    <property type="project" value="TreeGrafter"/>
</dbReference>